<organism evidence="1 2">
    <name type="scientific">Tenacibaculum gallaicum</name>
    <dbReference type="NCBI Taxonomy" id="561505"/>
    <lineage>
        <taxon>Bacteria</taxon>
        <taxon>Pseudomonadati</taxon>
        <taxon>Bacteroidota</taxon>
        <taxon>Flavobacteriia</taxon>
        <taxon>Flavobacteriales</taxon>
        <taxon>Flavobacteriaceae</taxon>
        <taxon>Tenacibaculum</taxon>
    </lineage>
</organism>
<evidence type="ECO:0000313" key="2">
    <source>
        <dbReference type="Proteomes" id="UP000256884"/>
    </source>
</evidence>
<sequence>MRTLKFLGTLLLVASVFVGCNLNSKKSKEIKEETIETNEPIAITYKVASRYFIKNNVDKLPSKIDSREEFEKYFGAAAVMGKNGTPTLIDFEKEYVIAVTVDANNKSTELQPVSLTKKGEKINFDFSVIEGNETSYTTRPSLVIIVSKEMDGNVTTNPIKAKNDGHNAKNSLDWEGEYEGTLPCADCEGIKTTILLKNNSTYVMTIKYLGEGQEETVEGTFEWDAAGTVITLIDGNEEAYKLKVVEGAIQKLDIEGKEITGELAELYFLQKK</sequence>
<evidence type="ECO:0000313" key="1">
    <source>
        <dbReference type="EMBL" id="REH50409.1"/>
    </source>
</evidence>
<dbReference type="Pfam" id="PF04170">
    <property type="entry name" value="NlpE"/>
    <property type="match status" value="1"/>
</dbReference>
<gene>
    <name evidence="1" type="ORF">C7448_10420</name>
</gene>
<accession>A0A3E0HVH5</accession>
<protein>
    <submittedName>
        <fullName evidence="1">NlpE-like protein</fullName>
    </submittedName>
</protein>
<name>A0A3E0HVH5_9FLAO</name>
<dbReference type="RefSeq" id="WP_170137023.1">
    <property type="nucleotide sequence ID" value="NZ_QUNS01000004.1"/>
</dbReference>
<comment type="caution">
    <text evidence="1">The sequence shown here is derived from an EMBL/GenBank/DDBJ whole genome shotgun (WGS) entry which is preliminary data.</text>
</comment>
<keyword evidence="2" id="KW-1185">Reference proteome</keyword>
<dbReference type="EMBL" id="QUNS01000004">
    <property type="protein sequence ID" value="REH50409.1"/>
    <property type="molecule type" value="Genomic_DNA"/>
</dbReference>
<proteinExistence type="predicted"/>
<dbReference type="AlphaFoldDB" id="A0A3E0HVH5"/>
<dbReference type="Proteomes" id="UP000256884">
    <property type="component" value="Unassembled WGS sequence"/>
</dbReference>
<dbReference type="InterPro" id="IPR007298">
    <property type="entry name" value="Cu-R_lipoprotein_NlpE"/>
</dbReference>
<dbReference type="Gene3D" id="2.40.128.640">
    <property type="match status" value="1"/>
</dbReference>
<dbReference type="PROSITE" id="PS51257">
    <property type="entry name" value="PROKAR_LIPOPROTEIN"/>
    <property type="match status" value="1"/>
</dbReference>
<reference evidence="1 2" key="1">
    <citation type="submission" date="2018-08" db="EMBL/GenBank/DDBJ databases">
        <title>Genomic Encyclopedia of Type Strains, Phase IV (KMG-IV): sequencing the most valuable type-strain genomes for metagenomic binning, comparative biology and taxonomic classification.</title>
        <authorList>
            <person name="Goeker M."/>
        </authorList>
    </citation>
    <scope>NUCLEOTIDE SEQUENCE [LARGE SCALE GENOMIC DNA]</scope>
    <source>
        <strain evidence="1 2">DSM 18841</strain>
    </source>
</reference>